<dbReference type="InterPro" id="IPR036651">
    <property type="entry name" value="Gln_synt_N_sf"/>
</dbReference>
<dbReference type="InterPro" id="IPR008146">
    <property type="entry name" value="Gln_synth_cat_dom"/>
</dbReference>
<name>A0AAU7VNX9_9FIRM</name>
<dbReference type="Gene3D" id="3.10.20.70">
    <property type="entry name" value="Glutamine synthetase, N-terminal domain"/>
    <property type="match status" value="1"/>
</dbReference>
<protein>
    <recommendedName>
        <fullName evidence="2">glutamine synthetase</fullName>
        <ecNumber evidence="2">6.3.1.2</ecNumber>
    </recommendedName>
</protein>
<dbReference type="Pfam" id="PF00120">
    <property type="entry name" value="Gln-synt_C"/>
    <property type="match status" value="1"/>
</dbReference>
<reference evidence="6" key="1">
    <citation type="journal article" date="2013" name="Extremophiles">
        <title>Proteinivorax tanatarense gen. nov., sp. nov., an anaerobic, haloalkaliphilic, proteolytic bacterium isolated from a decaying algal bloom, and proposal of Proteinivoraceae fam. nov.</title>
        <authorList>
            <person name="Kevbrin V."/>
            <person name="Boltyanskaya Y."/>
            <person name="Zhilina T."/>
            <person name="Kolganova T."/>
            <person name="Lavrentjeva E."/>
            <person name="Kuznetsov B."/>
        </authorList>
    </citation>
    <scope>NUCLEOTIDE SEQUENCE</scope>
    <source>
        <strain evidence="6">Z-910T</strain>
    </source>
</reference>
<accession>A0AAU7VNX9</accession>
<dbReference type="GO" id="GO:0016020">
    <property type="term" value="C:membrane"/>
    <property type="evidence" value="ECO:0007669"/>
    <property type="project" value="TreeGrafter"/>
</dbReference>
<sequence length="633" mass="71778">MSFLSNPVYSIDPSKKSLEEIERILKDNPQIKFVSLMGVDLGGNTTDAKIPIKIFLEDIEEFLRQGVQTDGSSVVLPEIATLGDAKVDLLPDSQSNWIVDYNYDHPYDGKHYVGTLRIPAFLVHNGKFVDSRSILKRALSFFEKKVKEVMESNPHLLANLGIEKVSDIESFLFTAATELEFWVKTPEDSEDIEQLSTSQNLKEQYWKRTQGTVRTALEKTIEIMGRYGIEPEMGHKEVGGVNSTIGVNGEQNHVLEQLEIDWKYSDALQAGDNEILVRELVQDTFTSFGLEVTFAAKPIEEVAGSGEHTHMGVAAKLKNGNTINLFSPKNLKEDYLSLIGYGGLLGLLNNYEVINPFVTSSTDAFNRLKPGFEAPVCTVASLGNDVKNPSRNRSVLVGLIRDLDNPMATRFELRSPNPLSNTYLVMASSYQGMLDGILAIKHIYDPQLLENELSKSAQTEGVYLEQNRQYRCEQDIFKDFSVHERDSLFGKTPETVWENFNHFDKHEKKSATLLNGDVFTESLISSFKTATLDRWKEELLHRIIPSNMDIIRSFTKSHNIEDTTDLDVVRWEKITKLKNYLVKDSLEQSSLFTRLRDSLNENNLKKASELQKEMDCIMAELRNLYASYKRNII</sequence>
<dbReference type="PROSITE" id="PS51987">
    <property type="entry name" value="GS_CATALYTIC"/>
    <property type="match status" value="1"/>
</dbReference>
<feature type="domain" description="GS catalytic" evidence="5">
    <location>
        <begin position="154"/>
        <end position="556"/>
    </location>
</feature>
<evidence type="ECO:0000256" key="4">
    <source>
        <dbReference type="RuleBase" id="RU000384"/>
    </source>
</evidence>
<dbReference type="EMBL" id="CP158367">
    <property type="protein sequence ID" value="XBX75556.1"/>
    <property type="molecule type" value="Genomic_DNA"/>
</dbReference>
<reference evidence="6" key="2">
    <citation type="submission" date="2024-06" db="EMBL/GenBank/DDBJ databases">
        <authorList>
            <person name="Petrova K.O."/>
            <person name="Toshchakov S.V."/>
            <person name="Boltjanskaja Y.V."/>
            <person name="Kevbrin V."/>
        </authorList>
    </citation>
    <scope>NUCLEOTIDE SEQUENCE</scope>
    <source>
        <strain evidence="6">Z-910T</strain>
    </source>
</reference>
<dbReference type="Gene3D" id="3.30.590.10">
    <property type="entry name" value="Glutamine synthetase/guanido kinase, catalytic domain"/>
    <property type="match status" value="1"/>
</dbReference>
<evidence type="ECO:0000256" key="3">
    <source>
        <dbReference type="PROSITE-ProRule" id="PRU01331"/>
    </source>
</evidence>
<evidence type="ECO:0000256" key="2">
    <source>
        <dbReference type="ARBA" id="ARBA00012937"/>
    </source>
</evidence>
<dbReference type="AlphaFoldDB" id="A0AAU7VNX9"/>
<dbReference type="SUPFAM" id="SSF54368">
    <property type="entry name" value="Glutamine synthetase, N-terminal domain"/>
    <property type="match status" value="1"/>
</dbReference>
<gene>
    <name evidence="6" type="ORF">PRVXT_000693</name>
</gene>
<dbReference type="GO" id="GO:0004356">
    <property type="term" value="F:glutamine synthetase activity"/>
    <property type="evidence" value="ECO:0007669"/>
    <property type="project" value="UniProtKB-EC"/>
</dbReference>
<dbReference type="SMART" id="SM01230">
    <property type="entry name" value="Gln-synt_C"/>
    <property type="match status" value="1"/>
</dbReference>
<dbReference type="SUPFAM" id="SSF55931">
    <property type="entry name" value="Glutamine synthetase/guanido kinase"/>
    <property type="match status" value="1"/>
</dbReference>
<dbReference type="GO" id="GO:0006542">
    <property type="term" value="P:glutamine biosynthetic process"/>
    <property type="evidence" value="ECO:0007669"/>
    <property type="project" value="InterPro"/>
</dbReference>
<evidence type="ECO:0000313" key="6">
    <source>
        <dbReference type="EMBL" id="XBX75556.1"/>
    </source>
</evidence>
<dbReference type="PANTHER" id="PTHR43407:SF1">
    <property type="entry name" value="LENGSIN"/>
    <property type="match status" value="1"/>
</dbReference>
<comment type="similarity">
    <text evidence="1 3 4">Belongs to the glutamine synthetase family.</text>
</comment>
<evidence type="ECO:0000256" key="1">
    <source>
        <dbReference type="ARBA" id="ARBA00009897"/>
    </source>
</evidence>
<organism evidence="6">
    <name type="scientific">Proteinivorax tanatarense</name>
    <dbReference type="NCBI Taxonomy" id="1260629"/>
    <lineage>
        <taxon>Bacteria</taxon>
        <taxon>Bacillati</taxon>
        <taxon>Bacillota</taxon>
        <taxon>Clostridia</taxon>
        <taxon>Eubacteriales</taxon>
        <taxon>Proteinivoracaceae</taxon>
        <taxon>Proteinivorax</taxon>
    </lineage>
</organism>
<dbReference type="EC" id="6.3.1.2" evidence="2"/>
<dbReference type="InterPro" id="IPR014746">
    <property type="entry name" value="Gln_synth/guanido_kin_cat_dom"/>
</dbReference>
<dbReference type="GO" id="GO:0005737">
    <property type="term" value="C:cytoplasm"/>
    <property type="evidence" value="ECO:0007669"/>
    <property type="project" value="TreeGrafter"/>
</dbReference>
<evidence type="ECO:0000259" key="5">
    <source>
        <dbReference type="PROSITE" id="PS51987"/>
    </source>
</evidence>
<dbReference type="RefSeq" id="WP_350344300.1">
    <property type="nucleotide sequence ID" value="NZ_CP158367.1"/>
</dbReference>
<proteinExistence type="inferred from homology"/>
<dbReference type="GO" id="GO:0019740">
    <property type="term" value="P:nitrogen utilization"/>
    <property type="evidence" value="ECO:0007669"/>
    <property type="project" value="TreeGrafter"/>
</dbReference>
<dbReference type="PANTHER" id="PTHR43407">
    <property type="entry name" value="GLUTAMINE SYNTHETASE"/>
    <property type="match status" value="1"/>
</dbReference>